<keyword evidence="2" id="KW-1185">Reference proteome</keyword>
<protein>
    <submittedName>
        <fullName evidence="1">Uncharacterized protein</fullName>
    </submittedName>
</protein>
<dbReference type="OrthoDB" id="195446at2759"/>
<accession>A0A6G1IIM7</accession>
<name>A0A6G1IIM7_9PLEO</name>
<gene>
    <name evidence="1" type="ORF">K458DRAFT_317874</name>
</gene>
<evidence type="ECO:0000313" key="2">
    <source>
        <dbReference type="Proteomes" id="UP000799291"/>
    </source>
</evidence>
<dbReference type="AlphaFoldDB" id="A0A6G1IIM7"/>
<dbReference type="EMBL" id="MU005615">
    <property type="protein sequence ID" value="KAF2678086.1"/>
    <property type="molecule type" value="Genomic_DNA"/>
</dbReference>
<evidence type="ECO:0000313" key="1">
    <source>
        <dbReference type="EMBL" id="KAF2678086.1"/>
    </source>
</evidence>
<reference evidence="1" key="1">
    <citation type="journal article" date="2020" name="Stud. Mycol.">
        <title>101 Dothideomycetes genomes: a test case for predicting lifestyles and emergence of pathogens.</title>
        <authorList>
            <person name="Haridas S."/>
            <person name="Albert R."/>
            <person name="Binder M."/>
            <person name="Bloem J."/>
            <person name="Labutti K."/>
            <person name="Salamov A."/>
            <person name="Andreopoulos B."/>
            <person name="Baker S."/>
            <person name="Barry K."/>
            <person name="Bills G."/>
            <person name="Bluhm B."/>
            <person name="Cannon C."/>
            <person name="Castanera R."/>
            <person name="Culley D."/>
            <person name="Daum C."/>
            <person name="Ezra D."/>
            <person name="Gonzalez J."/>
            <person name="Henrissat B."/>
            <person name="Kuo A."/>
            <person name="Liang C."/>
            <person name="Lipzen A."/>
            <person name="Lutzoni F."/>
            <person name="Magnuson J."/>
            <person name="Mondo S."/>
            <person name="Nolan M."/>
            <person name="Ohm R."/>
            <person name="Pangilinan J."/>
            <person name="Park H.-J."/>
            <person name="Ramirez L."/>
            <person name="Alfaro M."/>
            <person name="Sun H."/>
            <person name="Tritt A."/>
            <person name="Yoshinaga Y."/>
            <person name="Zwiers L.-H."/>
            <person name="Turgeon B."/>
            <person name="Goodwin S."/>
            <person name="Spatafora J."/>
            <person name="Crous P."/>
            <person name="Grigoriev I."/>
        </authorList>
    </citation>
    <scope>NUCLEOTIDE SEQUENCE</scope>
    <source>
        <strain evidence="1">CBS 122367</strain>
    </source>
</reference>
<organism evidence="1 2">
    <name type="scientific">Lentithecium fluviatile CBS 122367</name>
    <dbReference type="NCBI Taxonomy" id="1168545"/>
    <lineage>
        <taxon>Eukaryota</taxon>
        <taxon>Fungi</taxon>
        <taxon>Dikarya</taxon>
        <taxon>Ascomycota</taxon>
        <taxon>Pezizomycotina</taxon>
        <taxon>Dothideomycetes</taxon>
        <taxon>Pleosporomycetidae</taxon>
        <taxon>Pleosporales</taxon>
        <taxon>Massarineae</taxon>
        <taxon>Lentitheciaceae</taxon>
        <taxon>Lentithecium</taxon>
    </lineage>
</organism>
<sequence>MAEFVSAIIEFVAVGAKTGNGLHSPIDTFKDAPNEIRALSDEVDHFQAMLSKLLDLDDPKEWASEKHDAAKIGVGGMVKNGQQIIEKIGALIEKARRERLAKDGENQVNKFQWVRMVRKERNSKNH</sequence>
<proteinExistence type="predicted"/>
<dbReference type="Proteomes" id="UP000799291">
    <property type="component" value="Unassembled WGS sequence"/>
</dbReference>